<evidence type="ECO:0000256" key="5">
    <source>
        <dbReference type="ARBA" id="ARBA00023136"/>
    </source>
</evidence>
<proteinExistence type="predicted"/>
<dbReference type="Pfam" id="PF04024">
    <property type="entry name" value="PspC"/>
    <property type="match status" value="1"/>
</dbReference>
<accession>D3T373</accession>
<evidence type="ECO:0000256" key="1">
    <source>
        <dbReference type="ARBA" id="ARBA00004162"/>
    </source>
</evidence>
<comment type="subcellular location">
    <subcellularLocation>
        <location evidence="1">Cell membrane</location>
        <topology evidence="1">Single-pass membrane protein</topology>
    </subcellularLocation>
</comment>
<dbReference type="PANTHER" id="PTHR33885">
    <property type="entry name" value="PHAGE SHOCK PROTEIN C"/>
    <property type="match status" value="1"/>
</dbReference>
<evidence type="ECO:0000256" key="2">
    <source>
        <dbReference type="ARBA" id="ARBA00022475"/>
    </source>
</evidence>
<evidence type="ECO:0000313" key="8">
    <source>
        <dbReference type="EMBL" id="ADD02675.1"/>
    </source>
</evidence>
<dbReference type="HOGENOM" id="CLU_143433_4_3_9"/>
<dbReference type="OrthoDB" id="9815286at2"/>
<dbReference type="eggNOG" id="COG1983">
    <property type="taxonomic scope" value="Bacteria"/>
</dbReference>
<keyword evidence="5 6" id="KW-0472">Membrane</keyword>
<dbReference type="Proteomes" id="UP000001552">
    <property type="component" value="Chromosome"/>
</dbReference>
<keyword evidence="3 6" id="KW-0812">Transmembrane</keyword>
<dbReference type="AlphaFoldDB" id="D3T373"/>
<evidence type="ECO:0000256" key="3">
    <source>
        <dbReference type="ARBA" id="ARBA00022692"/>
    </source>
</evidence>
<evidence type="ECO:0000313" key="9">
    <source>
        <dbReference type="Proteomes" id="UP000001552"/>
    </source>
</evidence>
<dbReference type="GO" id="GO:0005886">
    <property type="term" value="C:plasma membrane"/>
    <property type="evidence" value="ECO:0007669"/>
    <property type="project" value="UniProtKB-SubCell"/>
</dbReference>
<protein>
    <submittedName>
        <fullName evidence="8">Phage shock protein C, PspC</fullName>
    </submittedName>
</protein>
<evidence type="ECO:0000259" key="7">
    <source>
        <dbReference type="Pfam" id="PF04024"/>
    </source>
</evidence>
<reference evidence="8" key="1">
    <citation type="submission" date="2010-02" db="EMBL/GenBank/DDBJ databases">
        <title>Complete sequence of Thermoanaerobacter italicus Ab9.</title>
        <authorList>
            <consortium name="US DOE Joint Genome Institute"/>
            <person name="Lucas S."/>
            <person name="Copeland A."/>
            <person name="Lapidus A."/>
            <person name="Cheng J.-F."/>
            <person name="Bruce D."/>
            <person name="Goodwin L."/>
            <person name="Pitluck S."/>
            <person name="Chertkov O."/>
            <person name="Detter J.C."/>
            <person name="Han C."/>
            <person name="Tapia R."/>
            <person name="Land M."/>
            <person name="Hauser L."/>
            <person name="Kyrpides N."/>
            <person name="Mikhailova N."/>
            <person name="Hemme C.L."/>
            <person name="Woyke T."/>
        </authorList>
    </citation>
    <scope>NUCLEOTIDE SEQUENCE [LARGE SCALE GENOMIC DNA]</scope>
    <source>
        <strain evidence="8">Ab9</strain>
    </source>
</reference>
<feature type="transmembrane region" description="Helical" evidence="6">
    <location>
        <begin position="34"/>
        <end position="57"/>
    </location>
</feature>
<name>D3T373_THEIA</name>
<feature type="domain" description="Phage shock protein PspC N-terminal" evidence="7">
    <location>
        <begin position="3"/>
        <end position="60"/>
    </location>
</feature>
<gene>
    <name evidence="8" type="ordered locus">Thit_1417</name>
</gene>
<dbReference type="EMBL" id="CP001936">
    <property type="protein sequence ID" value="ADD02675.1"/>
    <property type="molecule type" value="Genomic_DNA"/>
</dbReference>
<dbReference type="InterPro" id="IPR052027">
    <property type="entry name" value="PspC"/>
</dbReference>
<keyword evidence="4 6" id="KW-1133">Transmembrane helix</keyword>
<evidence type="ECO:0000256" key="6">
    <source>
        <dbReference type="SAM" id="Phobius"/>
    </source>
</evidence>
<sequence>MSKKLYRSRAQRIIGGVCGGIAEYFNIDPTIIRLIWAFLIIFCGTGLLAYLIAWIIIPEEP</sequence>
<keyword evidence="9" id="KW-1185">Reference proteome</keyword>
<evidence type="ECO:0000256" key="4">
    <source>
        <dbReference type="ARBA" id="ARBA00022989"/>
    </source>
</evidence>
<dbReference type="InterPro" id="IPR007168">
    <property type="entry name" value="Phageshock_PspC_N"/>
</dbReference>
<keyword evidence="2" id="KW-1003">Cell membrane</keyword>
<dbReference type="KEGG" id="tit:Thit_1417"/>
<dbReference type="PANTHER" id="PTHR33885:SF3">
    <property type="entry name" value="PHAGE SHOCK PROTEIN C"/>
    <property type="match status" value="1"/>
</dbReference>
<organism evidence="8 9">
    <name type="scientific">Thermoanaerobacter italicus (strain DSM 9252 / Ab9)</name>
    <dbReference type="NCBI Taxonomy" id="580331"/>
    <lineage>
        <taxon>Bacteria</taxon>
        <taxon>Bacillati</taxon>
        <taxon>Bacillota</taxon>
        <taxon>Clostridia</taxon>
        <taxon>Thermoanaerobacterales</taxon>
        <taxon>Thermoanaerobacteraceae</taxon>
        <taxon>Thermoanaerobacter</taxon>
    </lineage>
</organism>